<sequence length="249" mass="27446">MIRVSALWRHPVKGVGAEPLQSIMLRAGECLPGDRAFAIAQEGATTQGEWAPCRNFIRGAKAGSLMAVTATRNGNTHNFHHPDRPDLQVELPAEGNALIDWITPIYPANRPTPERLVTATEHGMTDAAFPSISILSDASRTELGAAAGADLDQRRFRGNIWLDGLQAWDEWDWIGKYVKIGNAVLEVRERNTRCRATHSNPQTGAEDQDLLRVLDSNWGHRDFGVYSVCTTGGEICVGDEVFIHDRPEP</sequence>
<keyword evidence="3" id="KW-1185">Reference proteome</keyword>
<proteinExistence type="predicted"/>
<evidence type="ECO:0000313" key="3">
    <source>
        <dbReference type="Proteomes" id="UP000220034"/>
    </source>
</evidence>
<dbReference type="InterPro" id="IPR011037">
    <property type="entry name" value="Pyrv_Knase-like_insert_dom_sf"/>
</dbReference>
<dbReference type="EMBL" id="OCTN01000003">
    <property type="protein sequence ID" value="SOH94237.1"/>
    <property type="molecule type" value="Genomic_DNA"/>
</dbReference>
<dbReference type="GO" id="GO:0003824">
    <property type="term" value="F:catalytic activity"/>
    <property type="evidence" value="ECO:0007669"/>
    <property type="project" value="InterPro"/>
</dbReference>
<dbReference type="Pfam" id="PF03476">
    <property type="entry name" value="MOSC_N"/>
    <property type="match status" value="1"/>
</dbReference>
<protein>
    <recommendedName>
        <fullName evidence="1">MOSC domain-containing protein</fullName>
    </recommendedName>
</protein>
<name>A0A2C9CSK1_9RHOB</name>
<dbReference type="GO" id="GO:0030170">
    <property type="term" value="F:pyridoxal phosphate binding"/>
    <property type="evidence" value="ECO:0007669"/>
    <property type="project" value="InterPro"/>
</dbReference>
<accession>A0A2C9CSK1</accession>
<dbReference type="PROSITE" id="PS51340">
    <property type="entry name" value="MOSC"/>
    <property type="match status" value="1"/>
</dbReference>
<dbReference type="GO" id="GO:0030151">
    <property type="term" value="F:molybdenum ion binding"/>
    <property type="evidence" value="ECO:0007669"/>
    <property type="project" value="InterPro"/>
</dbReference>
<dbReference type="InterPro" id="IPR005303">
    <property type="entry name" value="MOCOS_middle"/>
</dbReference>
<evidence type="ECO:0000259" key="1">
    <source>
        <dbReference type="PROSITE" id="PS51340"/>
    </source>
</evidence>
<organism evidence="2 3">
    <name type="scientific">Pontivivens marinum</name>
    <dbReference type="NCBI Taxonomy" id="1690039"/>
    <lineage>
        <taxon>Bacteria</taxon>
        <taxon>Pseudomonadati</taxon>
        <taxon>Pseudomonadota</taxon>
        <taxon>Alphaproteobacteria</taxon>
        <taxon>Rhodobacterales</taxon>
        <taxon>Paracoccaceae</taxon>
        <taxon>Pontivivens</taxon>
    </lineage>
</organism>
<dbReference type="RefSeq" id="WP_097929784.1">
    <property type="nucleotide sequence ID" value="NZ_OCTN01000003.1"/>
</dbReference>
<gene>
    <name evidence="2" type="ORF">SAMN06273572_103268</name>
</gene>
<dbReference type="PANTHER" id="PTHR36930:SF1">
    <property type="entry name" value="MOSC DOMAIN-CONTAINING PROTEIN"/>
    <property type="match status" value="1"/>
</dbReference>
<reference evidence="3" key="1">
    <citation type="submission" date="2017-09" db="EMBL/GenBank/DDBJ databases">
        <authorList>
            <person name="Varghese N."/>
            <person name="Submissions S."/>
        </authorList>
    </citation>
    <scope>NUCLEOTIDE SEQUENCE [LARGE SCALE GENOMIC DNA]</scope>
    <source>
        <strain evidence="3">C7</strain>
    </source>
</reference>
<evidence type="ECO:0000313" key="2">
    <source>
        <dbReference type="EMBL" id="SOH94237.1"/>
    </source>
</evidence>
<dbReference type="Gene3D" id="2.40.33.20">
    <property type="entry name" value="PK beta-barrel domain-like"/>
    <property type="match status" value="1"/>
</dbReference>
<dbReference type="InterPro" id="IPR052716">
    <property type="entry name" value="MOSC_domain"/>
</dbReference>
<dbReference type="Pfam" id="PF03473">
    <property type="entry name" value="MOSC"/>
    <property type="match status" value="1"/>
</dbReference>
<feature type="domain" description="MOSC" evidence="1">
    <location>
        <begin position="103"/>
        <end position="244"/>
    </location>
</feature>
<dbReference type="AlphaFoldDB" id="A0A2C9CSK1"/>
<dbReference type="Proteomes" id="UP000220034">
    <property type="component" value="Unassembled WGS sequence"/>
</dbReference>
<dbReference type="SUPFAM" id="SSF50800">
    <property type="entry name" value="PK beta-barrel domain-like"/>
    <property type="match status" value="1"/>
</dbReference>
<dbReference type="OrthoDB" id="581532at2"/>
<dbReference type="PANTHER" id="PTHR36930">
    <property type="entry name" value="METAL-SULFUR CLUSTER BIOSYNTHESIS PROTEINS YUAD-RELATED"/>
    <property type="match status" value="1"/>
</dbReference>
<dbReference type="InterPro" id="IPR005302">
    <property type="entry name" value="MoCF_Sase_C"/>
</dbReference>